<protein>
    <submittedName>
        <fullName evidence="1">Uncharacterized protein</fullName>
    </submittedName>
</protein>
<evidence type="ECO:0000313" key="2">
    <source>
        <dbReference type="Proteomes" id="UP000014977"/>
    </source>
</evidence>
<evidence type="ECO:0000313" key="1">
    <source>
        <dbReference type="EMBL" id="EPR41849.1"/>
    </source>
</evidence>
<keyword evidence="2" id="KW-1185">Reference proteome</keyword>
<sequence>MVFLYDARDIYTYGGFFTTQLSTFTGRIYPVTIMKVES</sequence>
<dbReference type="EMBL" id="ATHJ01000071">
    <property type="protein sequence ID" value="EPR41849.1"/>
    <property type="molecule type" value="Genomic_DNA"/>
</dbReference>
<reference evidence="1 2" key="1">
    <citation type="journal article" date="2013" name="Genome Announc.">
        <title>Draft genome sequences for three mercury-methylating, sulfate-reducing bacteria.</title>
        <authorList>
            <person name="Brown S.D."/>
            <person name="Hurt R.A.Jr."/>
            <person name="Gilmour C.C."/>
            <person name="Elias D.A."/>
        </authorList>
    </citation>
    <scope>NUCLEOTIDE SEQUENCE [LARGE SCALE GENOMIC DNA]</scope>
    <source>
        <strain evidence="1 2">DSM 2059</strain>
    </source>
</reference>
<proteinExistence type="predicted"/>
<dbReference type="Proteomes" id="UP000014977">
    <property type="component" value="Unassembled WGS sequence"/>
</dbReference>
<dbReference type="AlphaFoldDB" id="S7V5B6"/>
<gene>
    <name evidence="1" type="ORF">dsmv_1848</name>
</gene>
<name>S7V5B6_DESML</name>
<organism evidence="1 2">
    <name type="scientific">Desulfococcus multivorans DSM 2059</name>
    <dbReference type="NCBI Taxonomy" id="1121405"/>
    <lineage>
        <taxon>Bacteria</taxon>
        <taxon>Pseudomonadati</taxon>
        <taxon>Thermodesulfobacteriota</taxon>
        <taxon>Desulfobacteria</taxon>
        <taxon>Desulfobacterales</taxon>
        <taxon>Desulfococcaceae</taxon>
        <taxon>Desulfococcus</taxon>
    </lineage>
</organism>
<accession>S7V5B6</accession>
<dbReference type="STRING" id="897.B2D07_10760"/>
<comment type="caution">
    <text evidence="1">The sequence shown here is derived from an EMBL/GenBank/DDBJ whole genome shotgun (WGS) entry which is preliminary data.</text>
</comment>